<dbReference type="InterPro" id="IPR018973">
    <property type="entry name" value="MZB"/>
</dbReference>
<dbReference type="AlphaFoldDB" id="W4L9R9"/>
<sequence length="694" mass="77592">MTRMQTGLSVDIYDGDTPSHRRKKIRTNPPHVLITTPDMLHAGLLAFHEAWASFFARLKYVVIDELHTYSGIFGTHVLHLFRRLNRVCAYYGSHPTYITSSATIGNPEQLASQLVNRPFHTVLENGAPAAARHFLFLNPAESPNTLAANLLRMSVLKQYRTIVFTRARVITELVYRWATQERPELRRLISSYRAGYLPEERRQIENALSSGDLLGVVSTSALELGIDIGGLDVCILVGYPGSIVNTWQRAGRVGRSGRESLIILIASKDALDQFFMKHPTQFFDRDVEAAVVDPANAYILKHHLTCAAREYPLTLSEPEYGMDGWQQAVDHLVQEGDLLQSADGDAWYAARKQPHRLVNLRTIGESWTIYEQGRQNLIGTVSGGQVYGECYDGAVYLHRGRQYLIQGRDPSKGQIQASEVDVPYYTRAKTEKETEILEELRSRPMPGFLAKLGRLKVSSQVVGFEKVRVGDQSVLSQHPLESPVQHFETVGFWLELDTHFKKDLRQHHFHHMGSIHAIEHAMKSLFPLLALSNRTDVGGICYTLHPQLRKSAIFVYDYHPGGIGLAEKGFAELDKLLEMTLHMVSRCDCDVGCPSCIHFPTCGAGNVPLDKAGSIHLLNVLTGRQTIDIASLPITELEDEPPMFADWEMEDAPDETPAPDQGPRIVVFDLETQRSAAEVGGWNKAYLGALVSGH</sequence>
<organism evidence="5 6">
    <name type="scientific">Entotheonella factor</name>
    <dbReference type="NCBI Taxonomy" id="1429438"/>
    <lineage>
        <taxon>Bacteria</taxon>
        <taxon>Pseudomonadati</taxon>
        <taxon>Nitrospinota/Tectimicrobiota group</taxon>
        <taxon>Candidatus Tectimicrobiota</taxon>
        <taxon>Candidatus Entotheonellia</taxon>
        <taxon>Candidatus Entotheonellales</taxon>
        <taxon>Candidatus Entotheonellaceae</taxon>
        <taxon>Candidatus Entotheonella</taxon>
    </lineage>
</organism>
<feature type="non-terminal residue" evidence="5">
    <location>
        <position position="694"/>
    </location>
</feature>
<comment type="caution">
    <text evidence="5">The sequence shown here is derived from an EMBL/GenBank/DDBJ whole genome shotgun (WGS) entry which is preliminary data.</text>
</comment>
<dbReference type="SMART" id="SM00490">
    <property type="entry name" value="HELICc"/>
    <property type="match status" value="1"/>
</dbReference>
<proteinExistence type="predicted"/>
<dbReference type="HOGENOM" id="CLU_000809_3_2_7"/>
<evidence type="ECO:0000259" key="3">
    <source>
        <dbReference type="PROSITE" id="PS51192"/>
    </source>
</evidence>
<dbReference type="Pfam" id="PF00270">
    <property type="entry name" value="DEAD"/>
    <property type="match status" value="1"/>
</dbReference>
<gene>
    <name evidence="5" type="ORF">ETSY1_36340</name>
</gene>
<evidence type="ECO:0000313" key="5">
    <source>
        <dbReference type="EMBL" id="ETW94086.1"/>
    </source>
</evidence>
<evidence type="ECO:0000313" key="6">
    <source>
        <dbReference type="Proteomes" id="UP000019141"/>
    </source>
</evidence>
<feature type="domain" description="Helicase C-terminal" evidence="4">
    <location>
        <begin position="150"/>
        <end position="298"/>
    </location>
</feature>
<dbReference type="CDD" id="cd18797">
    <property type="entry name" value="SF2_C_Hrq"/>
    <property type="match status" value="1"/>
</dbReference>
<dbReference type="Pfam" id="PF00271">
    <property type="entry name" value="Helicase_C"/>
    <property type="match status" value="1"/>
</dbReference>
<dbReference type="InterPro" id="IPR011545">
    <property type="entry name" value="DEAD/DEAH_box_helicase_dom"/>
</dbReference>
<keyword evidence="2" id="KW-0067">ATP-binding</keyword>
<dbReference type="Pfam" id="PF22982">
    <property type="entry name" value="WHD_HRQ1"/>
    <property type="match status" value="1"/>
</dbReference>
<dbReference type="Proteomes" id="UP000019141">
    <property type="component" value="Unassembled WGS sequence"/>
</dbReference>
<evidence type="ECO:0000256" key="2">
    <source>
        <dbReference type="ARBA" id="ARBA00022840"/>
    </source>
</evidence>
<dbReference type="PROSITE" id="PS51192">
    <property type="entry name" value="HELICASE_ATP_BIND_1"/>
    <property type="match status" value="1"/>
</dbReference>
<dbReference type="GO" id="GO:0006289">
    <property type="term" value="P:nucleotide-excision repair"/>
    <property type="evidence" value="ECO:0007669"/>
    <property type="project" value="TreeGrafter"/>
</dbReference>
<dbReference type="InterPro" id="IPR001650">
    <property type="entry name" value="Helicase_C-like"/>
</dbReference>
<dbReference type="GO" id="GO:0005524">
    <property type="term" value="F:ATP binding"/>
    <property type="evidence" value="ECO:0007669"/>
    <property type="project" value="UniProtKB-KW"/>
</dbReference>
<evidence type="ECO:0000259" key="4">
    <source>
        <dbReference type="PROSITE" id="PS51194"/>
    </source>
</evidence>
<feature type="domain" description="Helicase ATP-binding" evidence="3">
    <location>
        <begin position="1"/>
        <end position="122"/>
    </location>
</feature>
<dbReference type="Gene3D" id="3.40.50.300">
    <property type="entry name" value="P-loop containing nucleotide triphosphate hydrolases"/>
    <property type="match status" value="2"/>
</dbReference>
<accession>W4L9R9</accession>
<keyword evidence="1" id="KW-0547">Nucleotide-binding</keyword>
<dbReference type="PROSITE" id="PS51194">
    <property type="entry name" value="HELICASE_CTER"/>
    <property type="match status" value="1"/>
</dbReference>
<dbReference type="PANTHER" id="PTHR47957">
    <property type="entry name" value="ATP-DEPENDENT HELICASE HRQ1"/>
    <property type="match status" value="1"/>
</dbReference>
<dbReference type="InterPro" id="IPR055227">
    <property type="entry name" value="HRQ1_WHD"/>
</dbReference>
<dbReference type="GO" id="GO:0043138">
    <property type="term" value="F:3'-5' DNA helicase activity"/>
    <property type="evidence" value="ECO:0007669"/>
    <property type="project" value="TreeGrafter"/>
</dbReference>
<dbReference type="Pfam" id="PF09369">
    <property type="entry name" value="MZB"/>
    <property type="match status" value="1"/>
</dbReference>
<evidence type="ECO:0000256" key="1">
    <source>
        <dbReference type="ARBA" id="ARBA00022741"/>
    </source>
</evidence>
<dbReference type="GO" id="GO:0036297">
    <property type="term" value="P:interstrand cross-link repair"/>
    <property type="evidence" value="ECO:0007669"/>
    <property type="project" value="TreeGrafter"/>
</dbReference>
<dbReference type="InterPro" id="IPR014001">
    <property type="entry name" value="Helicase_ATP-bd"/>
</dbReference>
<keyword evidence="6" id="KW-1185">Reference proteome</keyword>
<protein>
    <recommendedName>
        <fullName evidence="7">DEAD/DEAH box helicase</fullName>
    </recommendedName>
</protein>
<name>W4L9R9_ENTF1</name>
<dbReference type="GO" id="GO:0003676">
    <property type="term" value="F:nucleic acid binding"/>
    <property type="evidence" value="ECO:0007669"/>
    <property type="project" value="InterPro"/>
</dbReference>
<dbReference type="SUPFAM" id="SSF52540">
    <property type="entry name" value="P-loop containing nucleoside triphosphate hydrolases"/>
    <property type="match status" value="1"/>
</dbReference>
<dbReference type="PANTHER" id="PTHR47957:SF3">
    <property type="entry name" value="ATP-DEPENDENT HELICASE HRQ1"/>
    <property type="match status" value="1"/>
</dbReference>
<dbReference type="EMBL" id="AZHW01001121">
    <property type="protein sequence ID" value="ETW94086.1"/>
    <property type="molecule type" value="Genomic_DNA"/>
</dbReference>
<dbReference type="InterPro" id="IPR027417">
    <property type="entry name" value="P-loop_NTPase"/>
</dbReference>
<evidence type="ECO:0008006" key="7">
    <source>
        <dbReference type="Google" id="ProtNLM"/>
    </source>
</evidence>
<reference evidence="5 6" key="1">
    <citation type="journal article" date="2014" name="Nature">
        <title>An environmental bacterial taxon with a large and distinct metabolic repertoire.</title>
        <authorList>
            <person name="Wilson M.C."/>
            <person name="Mori T."/>
            <person name="Ruckert C."/>
            <person name="Uria A.R."/>
            <person name="Helf M.J."/>
            <person name="Takada K."/>
            <person name="Gernert C."/>
            <person name="Steffens U.A."/>
            <person name="Heycke N."/>
            <person name="Schmitt S."/>
            <person name="Rinke C."/>
            <person name="Helfrich E.J."/>
            <person name="Brachmann A.O."/>
            <person name="Gurgui C."/>
            <person name="Wakimoto T."/>
            <person name="Kracht M."/>
            <person name="Crusemann M."/>
            <person name="Hentschel U."/>
            <person name="Abe I."/>
            <person name="Matsunaga S."/>
            <person name="Kalinowski J."/>
            <person name="Takeyama H."/>
            <person name="Piel J."/>
        </authorList>
    </citation>
    <scope>NUCLEOTIDE SEQUENCE [LARGE SCALE GENOMIC DNA]</scope>
    <source>
        <strain evidence="6">TSY1</strain>
    </source>
</reference>